<evidence type="ECO:0000256" key="4">
    <source>
        <dbReference type="ARBA" id="ARBA00011738"/>
    </source>
</evidence>
<name>A0ABN8DJB0_9VIBR</name>
<evidence type="ECO:0000256" key="8">
    <source>
        <dbReference type="ARBA" id="ARBA00022898"/>
    </source>
</evidence>
<dbReference type="GO" id="GO:0031071">
    <property type="term" value="F:cysteine desulfurase activity"/>
    <property type="evidence" value="ECO:0007669"/>
    <property type="project" value="UniProtKB-EC"/>
</dbReference>
<evidence type="ECO:0000256" key="2">
    <source>
        <dbReference type="ARBA" id="ARBA00003120"/>
    </source>
</evidence>
<gene>
    <name evidence="17" type="primary">nifS</name>
    <name evidence="17" type="ORF">VHP8226_03156</name>
</gene>
<evidence type="ECO:0000256" key="12">
    <source>
        <dbReference type="ARBA" id="ARBA00050776"/>
    </source>
</evidence>
<keyword evidence="18" id="KW-1185">Reference proteome</keyword>
<evidence type="ECO:0000256" key="9">
    <source>
        <dbReference type="ARBA" id="ARBA00023004"/>
    </source>
</evidence>
<evidence type="ECO:0000256" key="6">
    <source>
        <dbReference type="ARBA" id="ARBA00022679"/>
    </source>
</evidence>
<dbReference type="Gene3D" id="3.40.640.10">
    <property type="entry name" value="Type I PLP-dependent aspartate aminotransferase-like (Major domain)"/>
    <property type="match status" value="1"/>
</dbReference>
<accession>A0ABN8DJB0</accession>
<evidence type="ECO:0000256" key="11">
    <source>
        <dbReference type="ARBA" id="ARBA00031911"/>
    </source>
</evidence>
<dbReference type="InterPro" id="IPR020578">
    <property type="entry name" value="Aminotrans_V_PyrdxlP_BS"/>
</dbReference>
<dbReference type="Gene3D" id="1.10.260.50">
    <property type="match status" value="1"/>
</dbReference>
<evidence type="ECO:0000256" key="13">
    <source>
        <dbReference type="RuleBase" id="RU004504"/>
    </source>
</evidence>
<dbReference type="InterPro" id="IPR000192">
    <property type="entry name" value="Aminotrans_V_dom"/>
</dbReference>
<comment type="similarity">
    <text evidence="3 14">Belongs to the class-V pyridoxal-phosphate-dependent aminotransferase family. NifS/IscS subfamily.</text>
</comment>
<comment type="caution">
    <text evidence="17">The sequence shown here is derived from an EMBL/GenBank/DDBJ whole genome shotgun (WGS) entry which is preliminary data.</text>
</comment>
<dbReference type="EC" id="2.8.1.7" evidence="5 14"/>
<proteinExistence type="inferred from homology"/>
<dbReference type="PANTHER" id="PTHR11601:SF34">
    <property type="entry name" value="CYSTEINE DESULFURASE"/>
    <property type="match status" value="1"/>
</dbReference>
<dbReference type="InterPro" id="IPR016454">
    <property type="entry name" value="Cysteine_dSase"/>
</dbReference>
<dbReference type="PROSITE" id="PS00595">
    <property type="entry name" value="AA_TRANSFER_CLASS_5"/>
    <property type="match status" value="1"/>
</dbReference>
<keyword evidence="9 14" id="KW-0408">Iron</keyword>
<comment type="cofactor">
    <cofactor evidence="1 13">
        <name>pyridoxal 5'-phosphate</name>
        <dbReference type="ChEBI" id="CHEBI:597326"/>
    </cofactor>
</comment>
<dbReference type="InterPro" id="IPR015424">
    <property type="entry name" value="PyrdxlP-dep_Trfase"/>
</dbReference>
<evidence type="ECO:0000313" key="17">
    <source>
        <dbReference type="EMBL" id="CAH0529311.1"/>
    </source>
</evidence>
<sequence>MANLNAGNDNELGKQGHGYSENGYLDNCYLDNCYLDNNATTKIDPQVLEVMMPYLTDYYGNPSSIHQVGSQVGKAIQHARRQVADLLGAEHDSEIIFTSCATEATSTAILSALEATPERKEIITTEVEHPATLALCEYLERKGYTVHWIGVDKKGRLDMQAYQAALSDNVAIVSVMWANNETGTLFPIEKIAKFAKAFGIQVHVDAVQVTGKIRYRVADTSVDMLSVSAHKFHGPKGVGALYLRRGTRFRPLMRGGHQERGRRAGTENAASIIGMGQACELAKAAMAEYSTEIQRLRDRLEQGLLQQISHCFVTGDTQHRVPNTSNIAFEFIEGEALLLLLNQANIATSSGSACTSGALEPSHVMKAMQIPLTAAHGTLRFSLSKYTTEQEVDHVLQTLPTIVSRLRALSPYWDNETQQQKQDAFEPVYG</sequence>
<dbReference type="PANTHER" id="PTHR11601">
    <property type="entry name" value="CYSTEINE DESULFURYLASE FAMILY MEMBER"/>
    <property type="match status" value="1"/>
</dbReference>
<keyword evidence="15" id="KW-0175">Coiled coil</keyword>
<dbReference type="InterPro" id="IPR017772">
    <property type="entry name" value="Cys_deSase_NifS_bac/arc"/>
</dbReference>
<evidence type="ECO:0000256" key="5">
    <source>
        <dbReference type="ARBA" id="ARBA00012239"/>
    </source>
</evidence>
<comment type="function">
    <text evidence="2">Catalyzes the removal of elemental sulfur atoms from cysteine to produce alanine. Seems to participate in the biosynthesis of the nitrogenase metalloclusters by providing the inorganic sulfur required for the Fe-S core formation.</text>
</comment>
<evidence type="ECO:0000256" key="14">
    <source>
        <dbReference type="RuleBase" id="RU364075"/>
    </source>
</evidence>
<reference evidence="17" key="1">
    <citation type="submission" date="2021-12" db="EMBL/GenBank/DDBJ databases">
        <authorList>
            <person name="Rodrigo-Torres L."/>
            <person name="Arahal R. D."/>
            <person name="Lucena T."/>
        </authorList>
    </citation>
    <scope>NUCLEOTIDE SEQUENCE</scope>
    <source>
        <strain evidence="17">CECT 8226</strain>
    </source>
</reference>
<dbReference type="Pfam" id="PF00266">
    <property type="entry name" value="Aminotran_5"/>
    <property type="match status" value="1"/>
</dbReference>
<organism evidence="17 18">
    <name type="scientific">Vibrio hippocampi</name>
    <dbReference type="NCBI Taxonomy" id="654686"/>
    <lineage>
        <taxon>Bacteria</taxon>
        <taxon>Pseudomonadati</taxon>
        <taxon>Pseudomonadota</taxon>
        <taxon>Gammaproteobacteria</taxon>
        <taxon>Vibrionales</taxon>
        <taxon>Vibrionaceae</taxon>
        <taxon>Vibrio</taxon>
    </lineage>
</organism>
<dbReference type="InterPro" id="IPR015422">
    <property type="entry name" value="PyrdxlP-dep_Trfase_small"/>
</dbReference>
<dbReference type="RefSeq" id="WP_237486005.1">
    <property type="nucleotide sequence ID" value="NZ_CAKLCM010000003.1"/>
</dbReference>
<feature type="coiled-coil region" evidence="15">
    <location>
        <begin position="279"/>
        <end position="306"/>
    </location>
</feature>
<keyword evidence="10 14" id="KW-0411">Iron-sulfur</keyword>
<evidence type="ECO:0000256" key="10">
    <source>
        <dbReference type="ARBA" id="ARBA00023014"/>
    </source>
</evidence>
<dbReference type="Proteomes" id="UP000838160">
    <property type="component" value="Unassembled WGS sequence"/>
</dbReference>
<keyword evidence="7 14" id="KW-0479">Metal-binding</keyword>
<feature type="domain" description="Aminotransferase class V" evidence="16">
    <location>
        <begin position="34"/>
        <end position="394"/>
    </location>
</feature>
<evidence type="ECO:0000256" key="3">
    <source>
        <dbReference type="ARBA" id="ARBA00006490"/>
    </source>
</evidence>
<evidence type="ECO:0000256" key="1">
    <source>
        <dbReference type="ARBA" id="ARBA00001933"/>
    </source>
</evidence>
<evidence type="ECO:0000256" key="15">
    <source>
        <dbReference type="SAM" id="Coils"/>
    </source>
</evidence>
<evidence type="ECO:0000256" key="7">
    <source>
        <dbReference type="ARBA" id="ARBA00022723"/>
    </source>
</evidence>
<dbReference type="Gene3D" id="3.90.1150.10">
    <property type="entry name" value="Aspartate Aminotransferase, domain 1"/>
    <property type="match status" value="1"/>
</dbReference>
<comment type="catalytic activity">
    <reaction evidence="12 14">
        <text>(sulfur carrier)-H + L-cysteine = (sulfur carrier)-SH + L-alanine</text>
        <dbReference type="Rhea" id="RHEA:43892"/>
        <dbReference type="Rhea" id="RHEA-COMP:14737"/>
        <dbReference type="Rhea" id="RHEA-COMP:14739"/>
        <dbReference type="ChEBI" id="CHEBI:29917"/>
        <dbReference type="ChEBI" id="CHEBI:35235"/>
        <dbReference type="ChEBI" id="CHEBI:57972"/>
        <dbReference type="ChEBI" id="CHEBI:64428"/>
        <dbReference type="EC" id="2.8.1.7"/>
    </reaction>
</comment>
<evidence type="ECO:0000259" key="16">
    <source>
        <dbReference type="Pfam" id="PF00266"/>
    </source>
</evidence>
<dbReference type="NCBIfam" id="TIGR03402">
    <property type="entry name" value="FeS_nifS"/>
    <property type="match status" value="1"/>
</dbReference>
<evidence type="ECO:0000313" key="18">
    <source>
        <dbReference type="Proteomes" id="UP000838160"/>
    </source>
</evidence>
<dbReference type="InterPro" id="IPR015421">
    <property type="entry name" value="PyrdxlP-dep_Trfase_major"/>
</dbReference>
<dbReference type="SUPFAM" id="SSF53383">
    <property type="entry name" value="PLP-dependent transferases"/>
    <property type="match status" value="1"/>
</dbReference>
<dbReference type="PIRSF" id="PIRSF005572">
    <property type="entry name" value="NifS"/>
    <property type="match status" value="1"/>
</dbReference>
<comment type="subunit">
    <text evidence="4">Homodimer.</text>
</comment>
<dbReference type="EMBL" id="CAKLCM010000003">
    <property type="protein sequence ID" value="CAH0529311.1"/>
    <property type="molecule type" value="Genomic_DNA"/>
</dbReference>
<keyword evidence="6 14" id="KW-0808">Transferase</keyword>
<keyword evidence="8 14" id="KW-0663">Pyridoxal phosphate</keyword>
<protein>
    <recommendedName>
        <fullName evidence="5 14">Cysteine desulfurase</fullName>
        <ecNumber evidence="5 14">2.8.1.7</ecNumber>
    </recommendedName>
    <alternativeName>
        <fullName evidence="11 14">Nitrogenase metalloclusters biosynthesis protein NifS</fullName>
    </alternativeName>
</protein>